<gene>
    <name evidence="1" type="ORF">DCCM_0406</name>
</gene>
<name>A0A2L2X7S6_9FIRM</name>
<accession>A0A2L2X7S6</accession>
<evidence type="ECO:0000313" key="2">
    <source>
        <dbReference type="Proteomes" id="UP000239549"/>
    </source>
</evidence>
<protein>
    <submittedName>
        <fullName evidence="1">Phage protein</fullName>
    </submittedName>
</protein>
<dbReference type="OrthoDB" id="7820733at2"/>
<evidence type="ECO:0000313" key="1">
    <source>
        <dbReference type="EMBL" id="GBF32215.1"/>
    </source>
</evidence>
<sequence>MLLDVNIDLNTISKGQAIPCRYTALSGQFGIFSELGTCTAQEIPVAGSATPNGLFYFVCAGEDAAGRKILVSDRNVQHSISWDTLNTAGVASGSGLVIPITSSIDLLWNDVFNNITETVTGNKVEITGTSSTGFLTSPGILKSNIPLADKSYFKLHVITILSNPNIGNIAATGFNVTDSSNNIIAKVSYTDSWVGNTDCELYVTINSTTVRYAATSNASINDIIDIEYEHQKIAIYVNGALVLSQVVYSQPDAFNIHAGKYPNYTFYPKVTYEIFAAFEKKYTVRLLSGGISSIDKDSEWDEFIVKSALGGQIVAGDDNLWHWSSSGSYGVMTMCSTTPSGYPGHRVVRGRNSVSTRADGQNGTQSSYVSSIQGFRPVLLVNSLYKIKYLIKDNDTIKHFDPIMHEWSVIAFSPPTEQLFWEKGLDSLATINTKQNIPGDSFWPLEKLENPELLKWTDAPNATPTSVEVIGIFKPIFKYKVELQDPPIVFKDWTGYTDQEVNDSVIVPFSVIQGLNPYTITVTAEQAGGEQVTASGTVTLFDTEPTLILIMSGLTVDVQIGDPEGDDIQYFVRLNGKQVYPVAEGEYSQLTPAPVNWRKIFLSNEVNIEADNKIEVFAKDQWGKQSSVEYHFVGHYAGLMFIECLEDDSEGALYSTDLGGLLNELNMGVLIAGQISLPVPIYLKNTLGMPLKNLLISSRQGTLPASVLIEFSSDGVNFGDALLYPDILQHEDRWKFYARLVTASSTRGGGQFEVNAKADPA</sequence>
<dbReference type="EMBL" id="BFAV01000019">
    <property type="protein sequence ID" value="GBF32215.1"/>
    <property type="molecule type" value="Genomic_DNA"/>
</dbReference>
<dbReference type="RefSeq" id="WP_104370777.1">
    <property type="nucleotide sequence ID" value="NZ_BFAV01000019.1"/>
</dbReference>
<proteinExistence type="predicted"/>
<comment type="caution">
    <text evidence="1">The sequence shown here is derived from an EMBL/GenBank/DDBJ whole genome shotgun (WGS) entry which is preliminary data.</text>
</comment>
<reference evidence="2" key="1">
    <citation type="submission" date="2018-02" db="EMBL/GenBank/DDBJ databases">
        <title>Genome sequence of Desulfocucumis palustris strain NAW-5.</title>
        <authorList>
            <person name="Watanabe M."/>
            <person name="Kojima H."/>
            <person name="Fukui M."/>
        </authorList>
    </citation>
    <scope>NUCLEOTIDE SEQUENCE [LARGE SCALE GENOMIC DNA]</scope>
    <source>
        <strain evidence="2">NAW-5</strain>
    </source>
</reference>
<organism evidence="1 2">
    <name type="scientific">Desulfocucumis palustris</name>
    <dbReference type="NCBI Taxonomy" id="1898651"/>
    <lineage>
        <taxon>Bacteria</taxon>
        <taxon>Bacillati</taxon>
        <taxon>Bacillota</taxon>
        <taxon>Clostridia</taxon>
        <taxon>Eubacteriales</taxon>
        <taxon>Desulfocucumaceae</taxon>
        <taxon>Desulfocucumis</taxon>
    </lineage>
</organism>
<dbReference type="Proteomes" id="UP000239549">
    <property type="component" value="Unassembled WGS sequence"/>
</dbReference>
<dbReference type="AlphaFoldDB" id="A0A2L2X7S6"/>
<keyword evidence="2" id="KW-1185">Reference proteome</keyword>